<accession>A0ACC3DV43</accession>
<dbReference type="Proteomes" id="UP001186974">
    <property type="component" value="Unassembled WGS sequence"/>
</dbReference>
<comment type="caution">
    <text evidence="1">The sequence shown here is derived from an EMBL/GenBank/DDBJ whole genome shotgun (WGS) entry which is preliminary data.</text>
</comment>
<evidence type="ECO:0000313" key="2">
    <source>
        <dbReference type="Proteomes" id="UP001186974"/>
    </source>
</evidence>
<reference evidence="1" key="1">
    <citation type="submission" date="2024-09" db="EMBL/GenBank/DDBJ databases">
        <title>Black Yeasts Isolated from many extreme environments.</title>
        <authorList>
            <person name="Coleine C."/>
            <person name="Stajich J.E."/>
            <person name="Selbmann L."/>
        </authorList>
    </citation>
    <scope>NUCLEOTIDE SEQUENCE</scope>
    <source>
        <strain evidence="1">CCFEE 5737</strain>
    </source>
</reference>
<organism evidence="1 2">
    <name type="scientific">Coniosporium uncinatum</name>
    <dbReference type="NCBI Taxonomy" id="93489"/>
    <lineage>
        <taxon>Eukaryota</taxon>
        <taxon>Fungi</taxon>
        <taxon>Dikarya</taxon>
        <taxon>Ascomycota</taxon>
        <taxon>Pezizomycotina</taxon>
        <taxon>Dothideomycetes</taxon>
        <taxon>Dothideomycetes incertae sedis</taxon>
        <taxon>Coniosporium</taxon>
    </lineage>
</organism>
<protein>
    <submittedName>
        <fullName evidence="1">Uncharacterized protein</fullName>
    </submittedName>
</protein>
<sequence>MALRELGKTVCRTACKDAQTLLRPSQVGIARRNASTVSSGADDLEDASSFVAPFPSGDEAANFDPAARSRARKSQLPPSRYQYRPPKYYRGPLHPHQPPLPSDPSSRLFVPGPFTRPRLEQTYESTIASDLMTLTYTHFPPGYEAPTKSARLRTWEGDSPYFKNRPQRGPRGSSVLRLLKQPTTFRNVPKVTGVTVHTMASEANNDSAYLHVAGMIVQAITNVRVTSHKARKSVAQWGLREGKFVSVTAELKGEDMYDFLGKTIDMVLPRIKDWRGVKGSAGDSSGNISFGLDPESIALYPEVEINYDSYPPKMIPGCHITIKTSATNDREARLLLMSMGIPFYGKLVD</sequence>
<keyword evidence="2" id="KW-1185">Reference proteome</keyword>
<dbReference type="EMBL" id="JAWDJW010000476">
    <property type="protein sequence ID" value="KAK3080619.1"/>
    <property type="molecule type" value="Genomic_DNA"/>
</dbReference>
<name>A0ACC3DV43_9PEZI</name>
<evidence type="ECO:0000313" key="1">
    <source>
        <dbReference type="EMBL" id="KAK3080619.1"/>
    </source>
</evidence>
<gene>
    <name evidence="1" type="ORF">LTS18_014700</name>
</gene>
<proteinExistence type="predicted"/>